<name>A0A5N6PH85_9ASTR</name>
<sequence>MIPFAECLNSDTSNSWLSCYKSRFAVGSLRYKDGKLKTHVKSQFLSPLTTYTVNLVFKFRFRASKWQPIYLKYRLQGETRTLVSCLAYEREDGWLECELFQFTSDSQIVNLGILFDEFENFFDSVEVEGIEFRPLEKVEHKDENQSISDSDAYWEEKLPTDYEDIMKWSTDIMQWTTKKEAYSIIHKGFLIDDGEKYLRENQSKFEDPVEVSETFGSHDNNWYMYLASPTTPVIRPKANQNTHNPVHRPQIIGIQQQRNDGWMEVQIWEFQTVATVEIIRMSLQLTSSHGNRVKRGLVIQGFEFRPI</sequence>
<dbReference type="InterPro" id="IPR025886">
    <property type="entry name" value="PP2-like"/>
</dbReference>
<protein>
    <submittedName>
        <fullName evidence="1">Uncharacterized protein</fullName>
    </submittedName>
</protein>
<keyword evidence="2" id="KW-1185">Reference proteome</keyword>
<organism evidence="1 2">
    <name type="scientific">Mikania micrantha</name>
    <name type="common">bitter vine</name>
    <dbReference type="NCBI Taxonomy" id="192012"/>
    <lineage>
        <taxon>Eukaryota</taxon>
        <taxon>Viridiplantae</taxon>
        <taxon>Streptophyta</taxon>
        <taxon>Embryophyta</taxon>
        <taxon>Tracheophyta</taxon>
        <taxon>Spermatophyta</taxon>
        <taxon>Magnoliopsida</taxon>
        <taxon>eudicotyledons</taxon>
        <taxon>Gunneridae</taxon>
        <taxon>Pentapetalae</taxon>
        <taxon>asterids</taxon>
        <taxon>campanulids</taxon>
        <taxon>Asterales</taxon>
        <taxon>Asteraceae</taxon>
        <taxon>Asteroideae</taxon>
        <taxon>Heliantheae alliance</taxon>
        <taxon>Eupatorieae</taxon>
        <taxon>Mikania</taxon>
    </lineage>
</organism>
<dbReference type="AlphaFoldDB" id="A0A5N6PH85"/>
<comment type="caution">
    <text evidence="1">The sequence shown here is derived from an EMBL/GenBank/DDBJ whole genome shotgun (WGS) entry which is preliminary data.</text>
</comment>
<reference evidence="1 2" key="1">
    <citation type="submission" date="2019-05" db="EMBL/GenBank/DDBJ databases">
        <title>Mikania micrantha, genome provides insights into the molecular mechanism of rapid growth.</title>
        <authorList>
            <person name="Liu B."/>
        </authorList>
    </citation>
    <scope>NUCLEOTIDE SEQUENCE [LARGE SCALE GENOMIC DNA]</scope>
    <source>
        <strain evidence="1">NLD-2019</strain>
        <tissue evidence="1">Leaf</tissue>
    </source>
</reference>
<gene>
    <name evidence="1" type="ORF">E3N88_08444</name>
</gene>
<dbReference type="PANTHER" id="PTHR32278">
    <property type="entry name" value="F-BOX DOMAIN-CONTAINING PROTEIN"/>
    <property type="match status" value="1"/>
</dbReference>
<dbReference type="EMBL" id="SZYD01000004">
    <property type="protein sequence ID" value="KAD6453738.1"/>
    <property type="molecule type" value="Genomic_DNA"/>
</dbReference>
<dbReference type="Pfam" id="PF14299">
    <property type="entry name" value="PP2"/>
    <property type="match status" value="2"/>
</dbReference>
<dbReference type="Proteomes" id="UP000326396">
    <property type="component" value="Linkage Group LG12"/>
</dbReference>
<accession>A0A5N6PH85</accession>
<dbReference type="PANTHER" id="PTHR32278:SF135">
    <property type="entry name" value="F-BOX PROTEIN PP2-B12"/>
    <property type="match status" value="1"/>
</dbReference>
<evidence type="ECO:0000313" key="1">
    <source>
        <dbReference type="EMBL" id="KAD6453738.1"/>
    </source>
</evidence>
<evidence type="ECO:0000313" key="2">
    <source>
        <dbReference type="Proteomes" id="UP000326396"/>
    </source>
</evidence>
<proteinExistence type="predicted"/>